<accession>A0A6I6JP91</accession>
<keyword evidence="2" id="KW-1185">Reference proteome</keyword>
<dbReference type="AlphaFoldDB" id="A0A6I6JP91"/>
<evidence type="ECO:0000313" key="1">
    <source>
        <dbReference type="EMBL" id="QGY42949.1"/>
    </source>
</evidence>
<dbReference type="RefSeq" id="WP_158863592.1">
    <property type="nucleotide sequence ID" value="NZ_CP046401.1"/>
</dbReference>
<sequence length="286" mass="31957">MKTIIISDIKSKKDSIIKFGLHLAKHLETEVDVLHPIDSRVHQGEYSAVSDSQSVTPGNTLSHGEIIFREKESVKKDLDKLLSGEASRLNYPLKINVAVEEESIDDAIKNSSNDSEDKIFVISAEPDGNIFHSKNEIRSTVKNNNAICLLVPPGTSFSSLHKILIPVDFHTSHVNTFTGLHPFFKKINPYLIAVDVSENSDYAEKELKSQTWMELVKEIIPASKISASTLEGKNYADSIASYCNRNSPDLLLLSLQKQNPVKQLFSKNDLDKLADKVNVPVLIHYY</sequence>
<dbReference type="EMBL" id="CP046401">
    <property type="protein sequence ID" value="QGY42949.1"/>
    <property type="molecule type" value="Genomic_DNA"/>
</dbReference>
<reference evidence="1 2" key="1">
    <citation type="submission" date="2019-11" db="EMBL/GenBank/DDBJ databases">
        <authorList>
            <person name="Zheng R.K."/>
            <person name="Sun C.M."/>
        </authorList>
    </citation>
    <scope>NUCLEOTIDE SEQUENCE [LARGE SCALE GENOMIC DNA]</scope>
    <source>
        <strain evidence="1 2">WC007</strain>
    </source>
</reference>
<dbReference type="Gene3D" id="3.40.50.12370">
    <property type="match status" value="1"/>
</dbReference>
<protein>
    <recommendedName>
        <fullName evidence="3">Universal stress protein</fullName>
    </recommendedName>
</protein>
<gene>
    <name evidence="1" type="ORF">GM418_04530</name>
</gene>
<organism evidence="1 2">
    <name type="scientific">Maribellus comscasis</name>
    <dbReference type="NCBI Taxonomy" id="2681766"/>
    <lineage>
        <taxon>Bacteria</taxon>
        <taxon>Pseudomonadati</taxon>
        <taxon>Bacteroidota</taxon>
        <taxon>Bacteroidia</taxon>
        <taxon>Marinilabiliales</taxon>
        <taxon>Prolixibacteraceae</taxon>
        <taxon>Maribellus</taxon>
    </lineage>
</organism>
<evidence type="ECO:0000313" key="2">
    <source>
        <dbReference type="Proteomes" id="UP000428260"/>
    </source>
</evidence>
<dbReference type="Proteomes" id="UP000428260">
    <property type="component" value="Chromosome"/>
</dbReference>
<evidence type="ECO:0008006" key="3">
    <source>
        <dbReference type="Google" id="ProtNLM"/>
    </source>
</evidence>
<name>A0A6I6JP91_9BACT</name>
<proteinExistence type="predicted"/>
<dbReference type="SUPFAM" id="SSF52402">
    <property type="entry name" value="Adenine nucleotide alpha hydrolases-like"/>
    <property type="match status" value="1"/>
</dbReference>
<dbReference type="KEGG" id="mcos:GM418_04530"/>